<dbReference type="EMBL" id="JBBPBN010000041">
    <property type="protein sequence ID" value="KAK8998524.1"/>
    <property type="molecule type" value="Genomic_DNA"/>
</dbReference>
<evidence type="ECO:0000313" key="2">
    <source>
        <dbReference type="Proteomes" id="UP001396334"/>
    </source>
</evidence>
<name>A0ABR2QD94_9ROSI</name>
<comment type="caution">
    <text evidence="1">The sequence shown here is derived from an EMBL/GenBank/DDBJ whole genome shotgun (WGS) entry which is preliminary data.</text>
</comment>
<reference evidence="1 2" key="1">
    <citation type="journal article" date="2024" name="G3 (Bethesda)">
        <title>Genome assembly of Hibiscus sabdariffa L. provides insights into metabolisms of medicinal natural products.</title>
        <authorList>
            <person name="Kim T."/>
        </authorList>
    </citation>
    <scope>NUCLEOTIDE SEQUENCE [LARGE SCALE GENOMIC DNA]</scope>
    <source>
        <strain evidence="1">TK-2024</strain>
        <tissue evidence="1">Old leaves</tissue>
    </source>
</reference>
<dbReference type="Proteomes" id="UP001396334">
    <property type="component" value="Unassembled WGS sequence"/>
</dbReference>
<evidence type="ECO:0000313" key="1">
    <source>
        <dbReference type="EMBL" id="KAK8998524.1"/>
    </source>
</evidence>
<sequence>MAFRLLPSVLYHRKASQFGEKNGDEIQVGRFLGRSWFTVLQQHQFVAGCNFNPLTISEFPKQIDKLSAHSAKEILRQDSMLSHNTSVE</sequence>
<proteinExistence type="predicted"/>
<gene>
    <name evidence="1" type="ORF">V6N11_083912</name>
</gene>
<keyword evidence="2" id="KW-1185">Reference proteome</keyword>
<protein>
    <submittedName>
        <fullName evidence="1">Uncharacterized protein</fullName>
    </submittedName>
</protein>
<accession>A0ABR2QD94</accession>
<organism evidence="1 2">
    <name type="scientific">Hibiscus sabdariffa</name>
    <name type="common">roselle</name>
    <dbReference type="NCBI Taxonomy" id="183260"/>
    <lineage>
        <taxon>Eukaryota</taxon>
        <taxon>Viridiplantae</taxon>
        <taxon>Streptophyta</taxon>
        <taxon>Embryophyta</taxon>
        <taxon>Tracheophyta</taxon>
        <taxon>Spermatophyta</taxon>
        <taxon>Magnoliopsida</taxon>
        <taxon>eudicotyledons</taxon>
        <taxon>Gunneridae</taxon>
        <taxon>Pentapetalae</taxon>
        <taxon>rosids</taxon>
        <taxon>malvids</taxon>
        <taxon>Malvales</taxon>
        <taxon>Malvaceae</taxon>
        <taxon>Malvoideae</taxon>
        <taxon>Hibiscus</taxon>
    </lineage>
</organism>